<keyword evidence="3" id="KW-0862">Zinc</keyword>
<gene>
    <name evidence="5" type="ORF">GL279_14445</name>
</gene>
<feature type="binding site" evidence="3">
    <location>
        <position position="181"/>
    </location>
    <ligand>
        <name>a divalent metal cation</name>
        <dbReference type="ChEBI" id="CHEBI:60240"/>
    </ligand>
</feature>
<feature type="binding site" evidence="3">
    <location>
        <position position="147"/>
    </location>
    <ligand>
        <name>substrate</name>
    </ligand>
</feature>
<feature type="binding site" evidence="3">
    <location>
        <position position="234"/>
    </location>
    <ligand>
        <name>a divalent metal cation</name>
        <dbReference type="ChEBI" id="CHEBI:60240"/>
    </ligand>
</feature>
<keyword evidence="3" id="KW-0479">Metal-binding</keyword>
<dbReference type="GO" id="GO:0016787">
    <property type="term" value="F:hydrolase activity"/>
    <property type="evidence" value="ECO:0007669"/>
    <property type="project" value="UniProtKB-KW"/>
</dbReference>
<dbReference type="InterPro" id="IPR051262">
    <property type="entry name" value="SMP-30/CGR1_Lactonase"/>
</dbReference>
<feature type="active site" description="Proton donor/acceptor" evidence="2">
    <location>
        <position position="234"/>
    </location>
</feature>
<protein>
    <submittedName>
        <fullName evidence="5">SMP-30/gluconolactonase/LRE family protein</fullName>
    </submittedName>
</protein>
<comment type="caution">
    <text evidence="5">The sequence shown here is derived from an EMBL/GenBank/DDBJ whole genome shotgun (WGS) entry which is preliminary data.</text>
</comment>
<dbReference type="InterPro" id="IPR011042">
    <property type="entry name" value="6-blade_b-propeller_TolB-like"/>
</dbReference>
<evidence type="ECO:0000313" key="5">
    <source>
        <dbReference type="EMBL" id="MTH35803.1"/>
    </source>
</evidence>
<sequence length="306" mass="32838">MSCVKPSIYDQRDARFRALIHPNAQLQQIGQGFEWAEGPAWFPAAQMLLFSDIPAHRMIRWTAQTGCSIFREDSGYSNGNTRDPQGRLLTCHHGLRAVTRTEADGSLTTLASHADGKRLNSPNDVVVKSDGSVWFSDPTYGILSDLEGYKADPEQPGSHVWRIPPEGGAAVAVCRDFAQPNGLCFSPDERLLYIAESGASHDAAVPPVIRVYDVTGEGLANGREFARIDAGLPDGIRCDGNGNLWSSAADGVHVFAPDGTLLGKILVPEVVANLCFGGPRGNRLFITATSSLYMLAVDACAAGWPG</sequence>
<dbReference type="GO" id="GO:0046872">
    <property type="term" value="F:metal ion binding"/>
    <property type="evidence" value="ECO:0007669"/>
    <property type="project" value="UniProtKB-KW"/>
</dbReference>
<keyword evidence="1" id="KW-0378">Hydrolase</keyword>
<name>A0A844H829_9RHOB</name>
<dbReference type="InterPro" id="IPR005511">
    <property type="entry name" value="SMP-30"/>
</dbReference>
<reference evidence="5 6" key="1">
    <citation type="submission" date="2019-11" db="EMBL/GenBank/DDBJ databases">
        <authorList>
            <person name="Dong K."/>
        </authorList>
    </citation>
    <scope>NUCLEOTIDE SEQUENCE [LARGE SCALE GENOMIC DNA]</scope>
    <source>
        <strain evidence="5 6">JCM 17370</strain>
    </source>
</reference>
<feature type="binding site" evidence="3">
    <location>
        <position position="123"/>
    </location>
    <ligand>
        <name>substrate</name>
    </ligand>
</feature>
<organism evidence="5 6">
    <name type="scientific">Paracoccus limosus</name>
    <dbReference type="NCBI Taxonomy" id="913252"/>
    <lineage>
        <taxon>Bacteria</taxon>
        <taxon>Pseudomonadati</taxon>
        <taxon>Pseudomonadota</taxon>
        <taxon>Alphaproteobacteria</taxon>
        <taxon>Rhodobacterales</taxon>
        <taxon>Paracoccaceae</taxon>
        <taxon>Paracoccus</taxon>
    </lineage>
</organism>
<dbReference type="OrthoDB" id="241638at2"/>
<evidence type="ECO:0000256" key="2">
    <source>
        <dbReference type="PIRSR" id="PIRSR605511-1"/>
    </source>
</evidence>
<dbReference type="RefSeq" id="WP_155065345.1">
    <property type="nucleotide sequence ID" value="NZ_WMIF01000022.1"/>
</dbReference>
<keyword evidence="6" id="KW-1185">Reference proteome</keyword>
<evidence type="ECO:0000256" key="3">
    <source>
        <dbReference type="PIRSR" id="PIRSR605511-2"/>
    </source>
</evidence>
<proteinExistence type="predicted"/>
<evidence type="ECO:0000259" key="4">
    <source>
        <dbReference type="Pfam" id="PF08450"/>
    </source>
</evidence>
<feature type="domain" description="SMP-30/Gluconolactonase/LRE-like region" evidence="4">
    <location>
        <begin position="35"/>
        <end position="289"/>
    </location>
</feature>
<dbReference type="PRINTS" id="PR01790">
    <property type="entry name" value="SMP30FAMILY"/>
</dbReference>
<dbReference type="SUPFAM" id="SSF63829">
    <property type="entry name" value="Calcium-dependent phosphotriesterase"/>
    <property type="match status" value="1"/>
</dbReference>
<feature type="binding site" evidence="3">
    <location>
        <position position="37"/>
    </location>
    <ligand>
        <name>a divalent metal cation</name>
        <dbReference type="ChEBI" id="CHEBI:60240"/>
    </ligand>
</feature>
<dbReference type="Proteomes" id="UP000442533">
    <property type="component" value="Unassembled WGS sequence"/>
</dbReference>
<dbReference type="PANTHER" id="PTHR47572:SF4">
    <property type="entry name" value="LACTONASE DRP35"/>
    <property type="match status" value="1"/>
</dbReference>
<dbReference type="EMBL" id="WMIF01000022">
    <property type="protein sequence ID" value="MTH35803.1"/>
    <property type="molecule type" value="Genomic_DNA"/>
</dbReference>
<comment type="cofactor">
    <cofactor evidence="3">
        <name>Zn(2+)</name>
        <dbReference type="ChEBI" id="CHEBI:29105"/>
    </cofactor>
    <text evidence="3">Binds 1 divalent metal cation per subunit.</text>
</comment>
<evidence type="ECO:0000313" key="6">
    <source>
        <dbReference type="Proteomes" id="UP000442533"/>
    </source>
</evidence>
<dbReference type="InterPro" id="IPR013658">
    <property type="entry name" value="SGL"/>
</dbReference>
<dbReference type="PANTHER" id="PTHR47572">
    <property type="entry name" value="LIPOPROTEIN-RELATED"/>
    <property type="match status" value="1"/>
</dbReference>
<evidence type="ECO:0000256" key="1">
    <source>
        <dbReference type="ARBA" id="ARBA00022801"/>
    </source>
</evidence>
<dbReference type="Pfam" id="PF08450">
    <property type="entry name" value="SGL"/>
    <property type="match status" value="1"/>
</dbReference>
<dbReference type="Gene3D" id="2.120.10.30">
    <property type="entry name" value="TolB, C-terminal domain"/>
    <property type="match status" value="1"/>
</dbReference>
<dbReference type="AlphaFoldDB" id="A0A844H829"/>
<accession>A0A844H829</accession>